<keyword evidence="1" id="KW-0732">Signal</keyword>
<dbReference type="STRING" id="1287727.SAMN05443999_11931"/>
<proteinExistence type="predicted"/>
<evidence type="ECO:0000259" key="2">
    <source>
        <dbReference type="Pfam" id="PF24298"/>
    </source>
</evidence>
<dbReference type="Proteomes" id="UP000199582">
    <property type="component" value="Unassembled WGS sequence"/>
</dbReference>
<reference evidence="3 4" key="1">
    <citation type="submission" date="2016-10" db="EMBL/GenBank/DDBJ databases">
        <authorList>
            <person name="de Groot N.N."/>
        </authorList>
    </citation>
    <scope>NUCLEOTIDE SEQUENCE [LARGE SCALE GENOMIC DNA]</scope>
    <source>
        <strain evidence="3 4">DSM 100674</strain>
    </source>
</reference>
<evidence type="ECO:0000313" key="3">
    <source>
        <dbReference type="EMBL" id="SEM30580.1"/>
    </source>
</evidence>
<accession>A0A1H7X9U2</accession>
<dbReference type="InterPro" id="IPR055905">
    <property type="entry name" value="DUF7482"/>
</dbReference>
<dbReference type="EMBL" id="FOAG01000019">
    <property type="protein sequence ID" value="SEM30580.1"/>
    <property type="molecule type" value="Genomic_DNA"/>
</dbReference>
<feature type="domain" description="DUF7482" evidence="2">
    <location>
        <begin position="61"/>
        <end position="185"/>
    </location>
</feature>
<evidence type="ECO:0000256" key="1">
    <source>
        <dbReference type="SAM" id="SignalP"/>
    </source>
</evidence>
<name>A0A1H7X9U2_9RHOB</name>
<evidence type="ECO:0000313" key="4">
    <source>
        <dbReference type="Proteomes" id="UP000199582"/>
    </source>
</evidence>
<dbReference type="AlphaFoldDB" id="A0A1H7X9U2"/>
<protein>
    <recommendedName>
        <fullName evidence="2">DUF7482 domain-containing protein</fullName>
    </recommendedName>
</protein>
<gene>
    <name evidence="3" type="ORF">SAMN05443999_11931</name>
</gene>
<dbReference type="Pfam" id="PF24298">
    <property type="entry name" value="DUF7482"/>
    <property type="match status" value="1"/>
</dbReference>
<keyword evidence="4" id="KW-1185">Reference proteome</keyword>
<feature type="chain" id="PRO_5009299911" description="DUF7482 domain-containing protein" evidence="1">
    <location>
        <begin position="26"/>
        <end position="187"/>
    </location>
</feature>
<sequence length="187" mass="19769">MVTLHHFLRGAVILLSLLAAFATTAAARSMSMGSDDSGMSMIAGVDTADVPRVPPVAGFTEGEPIFFIHTEVSDPETGRVMIDMMGSPVPVVPSLAANGKDMLATVRAFTNGVQPEGPRGPLDFQPDVFDYPVGSDGYRPLRMLYPVTWSDSAMPRHLTSAAEVESAIATGELAAEQTGIVVNAPFF</sequence>
<feature type="signal peptide" evidence="1">
    <location>
        <begin position="1"/>
        <end position="25"/>
    </location>
</feature>
<organism evidence="3 4">
    <name type="scientific">Roseovarius azorensis</name>
    <dbReference type="NCBI Taxonomy" id="1287727"/>
    <lineage>
        <taxon>Bacteria</taxon>
        <taxon>Pseudomonadati</taxon>
        <taxon>Pseudomonadota</taxon>
        <taxon>Alphaproteobacteria</taxon>
        <taxon>Rhodobacterales</taxon>
        <taxon>Roseobacteraceae</taxon>
        <taxon>Roseovarius</taxon>
    </lineage>
</organism>